<feature type="transmembrane region" description="Helical" evidence="1">
    <location>
        <begin position="21"/>
        <end position="40"/>
    </location>
</feature>
<gene>
    <name evidence="2" type="ORF">EUA94_03750</name>
</gene>
<feature type="transmembrane region" description="Helical" evidence="1">
    <location>
        <begin position="122"/>
        <end position="148"/>
    </location>
</feature>
<name>A0A4Q2T9J2_9ACTN</name>
<sequence>MTDRLRGTGLLLRFALRRDRVLVPVWVLLLTATVVASAAATGPLYATAGERVAAAEALNASPAIVALYGPILDTTSLGELSMTKMTVLYAVFVAFMSVVVVRRHTRVEEETGRAELVGATAVGADAPVAAALLEAALASLLVGTLAAVGNIACGLPAMGSVLFGASWAGIGHVGAGIAVLSAQLSSSARTVGFIASAVVGVLYVLRAIGDTSASWLSWLTPFGWGTQLSAWSEPRAWLLVGYPVLALVLTAAGLALRRRRDLGAGVLPDRPGPARGAPRLGDALALVWRQQRTGLAGWTVGIGAIGIAMGSIVPGIGDLLDTDRTRPIIEAMGGVGGLQDSLVFALASVVAVVITCFGIGAVTRAAGDEHDGRTETVLATATSRAAVLVAVASAALLGSTWLLLVSGAATAVGRGDGVGAVGAALVQAPAVWVVLAVALLLLSVRSRWAVAGWAVLAACVTLGQVGAGLELPDWVLGLSPFHHVPKYPAEAFAWTPELLMTALTALVLGVAWTRYRSRDIG</sequence>
<feature type="transmembrane region" description="Helical" evidence="1">
    <location>
        <begin position="82"/>
        <end position="101"/>
    </location>
</feature>
<comment type="caution">
    <text evidence="2">The sequence shown here is derived from an EMBL/GenBank/DDBJ whole genome shotgun (WGS) entry which is preliminary data.</text>
</comment>
<feature type="transmembrane region" description="Helical" evidence="1">
    <location>
        <begin position="342"/>
        <end position="366"/>
    </location>
</feature>
<evidence type="ECO:0000256" key="1">
    <source>
        <dbReference type="SAM" id="Phobius"/>
    </source>
</evidence>
<evidence type="ECO:0008006" key="4">
    <source>
        <dbReference type="Google" id="ProtNLM"/>
    </source>
</evidence>
<feature type="transmembrane region" description="Helical" evidence="1">
    <location>
        <begin position="449"/>
        <end position="471"/>
    </location>
</feature>
<feature type="transmembrane region" description="Helical" evidence="1">
    <location>
        <begin position="236"/>
        <end position="256"/>
    </location>
</feature>
<dbReference type="OrthoDB" id="2014935at2"/>
<feature type="transmembrane region" description="Helical" evidence="1">
    <location>
        <begin position="491"/>
        <end position="512"/>
    </location>
</feature>
<feature type="transmembrane region" description="Helical" evidence="1">
    <location>
        <begin position="387"/>
        <end position="412"/>
    </location>
</feature>
<dbReference type="EMBL" id="SDWV01000003">
    <property type="protein sequence ID" value="RYC13890.1"/>
    <property type="molecule type" value="Genomic_DNA"/>
</dbReference>
<dbReference type="Proteomes" id="UP000291101">
    <property type="component" value="Unassembled WGS sequence"/>
</dbReference>
<keyword evidence="1" id="KW-0472">Membrane</keyword>
<evidence type="ECO:0000313" key="3">
    <source>
        <dbReference type="Proteomes" id="UP000291101"/>
    </source>
</evidence>
<feature type="transmembrane region" description="Helical" evidence="1">
    <location>
        <begin position="418"/>
        <end position="442"/>
    </location>
</feature>
<dbReference type="AlphaFoldDB" id="A0A4Q2T9J2"/>
<feature type="transmembrane region" description="Helical" evidence="1">
    <location>
        <begin position="160"/>
        <end position="180"/>
    </location>
</feature>
<feature type="transmembrane region" description="Helical" evidence="1">
    <location>
        <begin position="295"/>
        <end position="317"/>
    </location>
</feature>
<reference evidence="2 3" key="1">
    <citation type="submission" date="2019-01" db="EMBL/GenBank/DDBJ databases">
        <title>Novel species of Nocardioides.</title>
        <authorList>
            <person name="Liu Q."/>
            <person name="X Y.-H."/>
        </authorList>
    </citation>
    <scope>NUCLEOTIDE SEQUENCE [LARGE SCALE GENOMIC DNA]</scope>
    <source>
        <strain evidence="2 3">HLT2-9</strain>
    </source>
</reference>
<keyword evidence="1" id="KW-0812">Transmembrane</keyword>
<proteinExistence type="predicted"/>
<organism evidence="2 3">
    <name type="scientific">Nocardioides zhouii</name>
    <dbReference type="NCBI Taxonomy" id="1168729"/>
    <lineage>
        <taxon>Bacteria</taxon>
        <taxon>Bacillati</taxon>
        <taxon>Actinomycetota</taxon>
        <taxon>Actinomycetes</taxon>
        <taxon>Propionibacteriales</taxon>
        <taxon>Nocardioidaceae</taxon>
        <taxon>Nocardioides</taxon>
    </lineage>
</organism>
<keyword evidence="1" id="KW-1133">Transmembrane helix</keyword>
<feature type="transmembrane region" description="Helical" evidence="1">
    <location>
        <begin position="192"/>
        <end position="216"/>
    </location>
</feature>
<evidence type="ECO:0000313" key="2">
    <source>
        <dbReference type="EMBL" id="RYC13890.1"/>
    </source>
</evidence>
<protein>
    <recommendedName>
        <fullName evidence="4">ABC transporter permease</fullName>
    </recommendedName>
</protein>
<keyword evidence="3" id="KW-1185">Reference proteome</keyword>
<accession>A0A4Q2T9J2</accession>